<dbReference type="PIRSF" id="PIRSF037464">
    <property type="entry name" value="UCP037464_APP1"/>
    <property type="match status" value="1"/>
</dbReference>
<dbReference type="Pfam" id="PF09949">
    <property type="entry name" value="APP1_cat"/>
    <property type="match status" value="1"/>
</dbReference>
<feature type="compositionally biased region" description="Low complexity" evidence="1">
    <location>
        <begin position="653"/>
        <end position="666"/>
    </location>
</feature>
<dbReference type="Gene3D" id="6.10.140.100">
    <property type="match status" value="1"/>
</dbReference>
<feature type="region of interest" description="Disordered" evidence="1">
    <location>
        <begin position="1"/>
        <end position="22"/>
    </location>
</feature>
<feature type="compositionally biased region" description="Polar residues" evidence="1">
    <location>
        <begin position="225"/>
        <end position="255"/>
    </location>
</feature>
<gene>
    <name evidence="3" type="ORF">ZT3D7_G1324</name>
</gene>
<evidence type="ECO:0000313" key="4">
    <source>
        <dbReference type="Proteomes" id="UP000215127"/>
    </source>
</evidence>
<dbReference type="EMBL" id="LT853692">
    <property type="protein sequence ID" value="SMQ46179.1"/>
    <property type="molecule type" value="Genomic_DNA"/>
</dbReference>
<feature type="domain" description="Phosphatidate phosphatase APP1 catalytic" evidence="2">
    <location>
        <begin position="344"/>
        <end position="493"/>
    </location>
</feature>
<dbReference type="Proteomes" id="UP000215127">
    <property type="component" value="Chromosome 1"/>
</dbReference>
<feature type="compositionally biased region" description="Polar residues" evidence="1">
    <location>
        <begin position="502"/>
        <end position="529"/>
    </location>
</feature>
<dbReference type="SUPFAM" id="SSF56784">
    <property type="entry name" value="HAD-like"/>
    <property type="match status" value="1"/>
</dbReference>
<dbReference type="InterPro" id="IPR036412">
    <property type="entry name" value="HAD-like_sf"/>
</dbReference>
<keyword evidence="4" id="KW-1185">Reference proteome</keyword>
<evidence type="ECO:0000313" key="3">
    <source>
        <dbReference type="EMBL" id="SMQ46179.1"/>
    </source>
</evidence>
<feature type="compositionally biased region" description="Polar residues" evidence="1">
    <location>
        <begin position="686"/>
        <end position="706"/>
    </location>
</feature>
<dbReference type="GO" id="GO:0030479">
    <property type="term" value="C:actin cortical patch"/>
    <property type="evidence" value="ECO:0007669"/>
    <property type="project" value="TreeGrafter"/>
</dbReference>
<organism evidence="3 4">
    <name type="scientific">Zymoseptoria tritici (strain ST99CH_3D7)</name>
    <dbReference type="NCBI Taxonomy" id="1276538"/>
    <lineage>
        <taxon>Eukaryota</taxon>
        <taxon>Fungi</taxon>
        <taxon>Dikarya</taxon>
        <taxon>Ascomycota</taxon>
        <taxon>Pezizomycotina</taxon>
        <taxon>Dothideomycetes</taxon>
        <taxon>Dothideomycetidae</taxon>
        <taxon>Mycosphaerellales</taxon>
        <taxon>Mycosphaerellaceae</taxon>
        <taxon>Zymoseptoria</taxon>
    </lineage>
</organism>
<feature type="compositionally biased region" description="Basic and acidic residues" evidence="1">
    <location>
        <begin position="719"/>
        <end position="733"/>
    </location>
</feature>
<feature type="compositionally biased region" description="Low complexity" evidence="1">
    <location>
        <begin position="818"/>
        <end position="830"/>
    </location>
</feature>
<feature type="compositionally biased region" description="Basic and acidic residues" evidence="1">
    <location>
        <begin position="630"/>
        <end position="641"/>
    </location>
</feature>
<name>A0A1X7RFI1_ZYMT9</name>
<proteinExistence type="predicted"/>
<feature type="compositionally biased region" description="Low complexity" evidence="1">
    <location>
        <begin position="152"/>
        <end position="164"/>
    </location>
</feature>
<dbReference type="PANTHER" id="PTHR28208:SF3">
    <property type="entry name" value="PHOSPHATIDATE PHOSPHATASE APP1"/>
    <property type="match status" value="1"/>
</dbReference>
<evidence type="ECO:0000259" key="2">
    <source>
        <dbReference type="Pfam" id="PF09949"/>
    </source>
</evidence>
<feature type="region of interest" description="Disordered" evidence="1">
    <location>
        <begin position="192"/>
        <end position="255"/>
    </location>
</feature>
<evidence type="ECO:0000256" key="1">
    <source>
        <dbReference type="SAM" id="MobiDB-lite"/>
    </source>
</evidence>
<dbReference type="InterPro" id="IPR052935">
    <property type="entry name" value="Mg2+_PAP"/>
</dbReference>
<sequence>MAYLGPGSGSSSAGLGYGESGGRRKRLAGYLKAAKEMGQNYLGGEGERDNHDMVEDGPGAFPDAAVIRSGNEEMILFPSYARRHVKSKQTPATPGQEITEEEYWRREWSKQEDLNAVVDVDVRGWIYTPHRGQNTRKQRLVIGLARQLSGLPSSAAPSRNSSPSKESRVTQQEQELIALEADNIVRKGQQEERYADRGQFSENPGRFLDADSTSLSDSLDRGRQRSSYASTISSQDSDLGSITPVQSRNSWQQPGKMTSSELAVANMHLINRLKPFMANPLANTPISAFFYNESASRQQTVYTDSSGHFSVRAALDFVPTHVRVLAGEKLSATEEVIVTAPHGVSLISDIDDTIKHSAISSGAREIFRNAFVRELGDLTIEGVREWYTTLHEMGVKLHYVSNSPWQMYPVLTSYFKLANLPQGSFHLKQYSGMLQGIFEPVAERKKSSLDKLMRDFPDRKFILVGDSGEADLEIYTETALEWPGQVIGIFIRDVTTSVRTGFFDPSSSPGGANNHNRDSSWNQGGNALSRSKRLSRPNDIKDDDADLKSAIAASLHDLEEETRKARRSINPDALAPESFHRRQGSGSSRPALPSRPSQSSVAPEEDLIDFSEPSTDVSSSHAHVQTSTQTKERTQTKEEPRSALSPPPPPKPSALRSPPSSSSIRSQHTDGSMKPPPPIPRKPSSAVKTPTMQTHHPSPLSQVTRQESTRKIPPPLPDRPPRTYRELAKDTLAKARPMVGSYWQQDGAPSQPRPRSVYHNRGSSQPGTPLARPTTWGKSMEDLSISDASLGVSKVPPPPPPRRNLSSMPRQQAANRMSGSGWDDSDSAASTPGEGVSKKEFLWKQRWDRARNVLERNGITARTWRTGQDVADVCVKLVELELRRIEKEQKRSG</sequence>
<accession>A0A1X7RFI1</accession>
<feature type="region of interest" description="Disordered" evidence="1">
    <location>
        <begin position="558"/>
        <end position="839"/>
    </location>
</feature>
<reference evidence="3 4" key="1">
    <citation type="submission" date="2016-06" db="EMBL/GenBank/DDBJ databases">
        <authorList>
            <person name="Kjaerup R.B."/>
            <person name="Dalgaard T.S."/>
            <person name="Juul-Madsen H.R."/>
        </authorList>
    </citation>
    <scope>NUCLEOTIDE SEQUENCE [LARGE SCALE GENOMIC DNA]</scope>
</reference>
<dbReference type="PANTHER" id="PTHR28208">
    <property type="entry name" value="PHOSPHATIDATE PHOSPHATASE APP1"/>
    <property type="match status" value="1"/>
</dbReference>
<dbReference type="GO" id="GO:0008195">
    <property type="term" value="F:phosphatidate phosphatase activity"/>
    <property type="evidence" value="ECO:0007669"/>
    <property type="project" value="InterPro"/>
</dbReference>
<feature type="region of interest" description="Disordered" evidence="1">
    <location>
        <begin position="502"/>
        <end position="542"/>
    </location>
</feature>
<feature type="region of interest" description="Disordered" evidence="1">
    <location>
        <begin position="151"/>
        <end position="172"/>
    </location>
</feature>
<feature type="compositionally biased region" description="Polar residues" evidence="1">
    <location>
        <begin position="612"/>
        <end position="624"/>
    </location>
</feature>
<dbReference type="InterPro" id="IPR019236">
    <property type="entry name" value="APP1_cat"/>
</dbReference>
<feature type="compositionally biased region" description="Polar residues" evidence="1">
    <location>
        <begin position="804"/>
        <end position="817"/>
    </location>
</feature>
<protein>
    <recommendedName>
        <fullName evidence="2">Phosphatidate phosphatase APP1 catalytic domain-containing protein</fullName>
    </recommendedName>
</protein>
<dbReference type="STRING" id="1276538.A0A1X7RFI1"/>
<dbReference type="InterPro" id="IPR017210">
    <property type="entry name" value="APP1"/>
</dbReference>
<dbReference type="AlphaFoldDB" id="A0A1X7RFI1"/>